<comment type="caution">
    <text evidence="6">The sequence shown here is derived from an EMBL/GenBank/DDBJ whole genome shotgun (WGS) entry which is preliminary data.</text>
</comment>
<evidence type="ECO:0000256" key="1">
    <source>
        <dbReference type="ARBA" id="ARBA00009254"/>
    </source>
</evidence>
<proteinExistence type="inferred from homology"/>
<dbReference type="CDD" id="cd00427">
    <property type="entry name" value="Ribosomal_L29_HIP"/>
    <property type="match status" value="1"/>
</dbReference>
<dbReference type="Proteomes" id="UP000242219">
    <property type="component" value="Unassembled WGS sequence"/>
</dbReference>
<comment type="similarity">
    <text evidence="1 5">Belongs to the universal ribosomal protein uL29 family.</text>
</comment>
<keyword evidence="7" id="KW-1185">Reference proteome</keyword>
<keyword evidence="2 5" id="KW-0689">Ribosomal protein</keyword>
<gene>
    <name evidence="5" type="primary">rpmC</name>
    <name evidence="6" type="ORF">BIY37_04065</name>
</gene>
<dbReference type="HAMAP" id="MF_00374">
    <property type="entry name" value="Ribosomal_uL29"/>
    <property type="match status" value="1"/>
</dbReference>
<dbReference type="RefSeq" id="WP_070066547.1">
    <property type="nucleotide sequence ID" value="NZ_MJUW02000044.1"/>
</dbReference>
<keyword evidence="3 5" id="KW-0687">Ribonucleoprotein</keyword>
<dbReference type="Pfam" id="PF00831">
    <property type="entry name" value="Ribosomal_L29"/>
    <property type="match status" value="1"/>
</dbReference>
<protein>
    <recommendedName>
        <fullName evidence="4 5">Large ribosomal subunit protein uL29</fullName>
    </recommendedName>
</protein>
<evidence type="ECO:0000313" key="7">
    <source>
        <dbReference type="Proteomes" id="UP000242219"/>
    </source>
</evidence>
<evidence type="ECO:0000256" key="2">
    <source>
        <dbReference type="ARBA" id="ARBA00022980"/>
    </source>
</evidence>
<dbReference type="GO" id="GO:0005840">
    <property type="term" value="C:ribosome"/>
    <property type="evidence" value="ECO:0007669"/>
    <property type="project" value="UniProtKB-KW"/>
</dbReference>
<evidence type="ECO:0000256" key="5">
    <source>
        <dbReference type="HAMAP-Rule" id="MF_00374"/>
    </source>
</evidence>
<dbReference type="InterPro" id="IPR036049">
    <property type="entry name" value="Ribosomal_uL29_sf"/>
</dbReference>
<evidence type="ECO:0000313" key="6">
    <source>
        <dbReference type="EMBL" id="OQD46270.1"/>
    </source>
</evidence>
<dbReference type="AlphaFoldDB" id="A0A1V6M1L7"/>
<evidence type="ECO:0000256" key="4">
    <source>
        <dbReference type="ARBA" id="ARBA00035204"/>
    </source>
</evidence>
<dbReference type="Gene3D" id="1.10.287.310">
    <property type="match status" value="1"/>
</dbReference>
<reference evidence="6 7" key="1">
    <citation type="journal article" date="2016" name="Genome Announc.">
        <title>Draft Genome Sequence of the Anaerobic Ammonium-Oxidizing Bacterium 'Candidatus Brocadia sp. 40'.</title>
        <authorList>
            <person name="Ali M."/>
            <person name="Haroon M.F."/>
            <person name="Narita Y."/>
            <person name="Zhang L."/>
            <person name="Rangel Shaw D."/>
            <person name="Okabe S."/>
            <person name="Saikaly P.E."/>
        </authorList>
    </citation>
    <scope>NUCLEOTIDE SEQUENCE [LARGE SCALE GENOMIC DNA]</scope>
    <source>
        <strain evidence="6 7">40</strain>
    </source>
</reference>
<evidence type="ECO:0000256" key="3">
    <source>
        <dbReference type="ARBA" id="ARBA00023274"/>
    </source>
</evidence>
<dbReference type="EMBL" id="MJUW02000044">
    <property type="protein sequence ID" value="OQD46270.1"/>
    <property type="molecule type" value="Genomic_DNA"/>
</dbReference>
<dbReference type="GO" id="GO:0006412">
    <property type="term" value="P:translation"/>
    <property type="evidence" value="ECO:0007669"/>
    <property type="project" value="UniProtKB-UniRule"/>
</dbReference>
<dbReference type="SUPFAM" id="SSF46561">
    <property type="entry name" value="Ribosomal protein L29 (L29p)"/>
    <property type="match status" value="1"/>
</dbReference>
<accession>A0A1V6M1L7</accession>
<dbReference type="NCBIfam" id="TIGR00012">
    <property type="entry name" value="L29"/>
    <property type="match status" value="1"/>
</dbReference>
<organism evidence="6 7">
    <name type="scientific">Candidatus Brocadia sapporoensis</name>
    <dbReference type="NCBI Taxonomy" id="392547"/>
    <lineage>
        <taxon>Bacteria</taxon>
        <taxon>Pseudomonadati</taxon>
        <taxon>Planctomycetota</taxon>
        <taxon>Candidatus Brocadiia</taxon>
        <taxon>Candidatus Brocadiales</taxon>
        <taxon>Candidatus Brocadiaceae</taxon>
        <taxon>Candidatus Brocadia</taxon>
    </lineage>
</organism>
<dbReference type="InterPro" id="IPR001854">
    <property type="entry name" value="Ribosomal_uL29"/>
</dbReference>
<sequence>MKVDEMRSKSRQELMNEIDASRRELLNIQFQWLSGETRDSAQRKEIKKNIARLNTVLREMTLGINSISQVQGADKR</sequence>
<dbReference type="GO" id="GO:0003735">
    <property type="term" value="F:structural constituent of ribosome"/>
    <property type="evidence" value="ECO:0007669"/>
    <property type="project" value="InterPro"/>
</dbReference>
<name>A0A1V6M1L7_9BACT</name>
<dbReference type="GO" id="GO:1990904">
    <property type="term" value="C:ribonucleoprotein complex"/>
    <property type="evidence" value="ECO:0007669"/>
    <property type="project" value="UniProtKB-KW"/>
</dbReference>